<accession>A0ABS9CA11</accession>
<dbReference type="PANTHER" id="PTHR46832">
    <property type="entry name" value="5'-METHYLTHIOADENOSINE/S-ADENOSYLHOMOCYSTEINE NUCLEOSIDASE"/>
    <property type="match status" value="1"/>
</dbReference>
<comment type="caution">
    <text evidence="2">The sequence shown here is derived from an EMBL/GenBank/DDBJ whole genome shotgun (WGS) entry which is preliminary data.</text>
</comment>
<evidence type="ECO:0000259" key="1">
    <source>
        <dbReference type="Pfam" id="PF01048"/>
    </source>
</evidence>
<feature type="domain" description="Nucleoside phosphorylase" evidence="1">
    <location>
        <begin position="164"/>
        <end position="382"/>
    </location>
</feature>
<dbReference type="EMBL" id="JACSGT010000003">
    <property type="protein sequence ID" value="MCF2221410.1"/>
    <property type="molecule type" value="Genomic_DNA"/>
</dbReference>
<dbReference type="RefSeq" id="WP_235132703.1">
    <property type="nucleotide sequence ID" value="NZ_JACSGT010000003.1"/>
</dbReference>
<organism evidence="2 3">
    <name type="scientific">Chryseobacterium indicum</name>
    <dbReference type="NCBI Taxonomy" id="2766954"/>
    <lineage>
        <taxon>Bacteria</taxon>
        <taxon>Pseudomonadati</taxon>
        <taxon>Bacteroidota</taxon>
        <taxon>Flavobacteriia</taxon>
        <taxon>Flavobacteriales</taxon>
        <taxon>Weeksellaceae</taxon>
        <taxon>Chryseobacterium group</taxon>
        <taxon>Chryseobacterium</taxon>
    </lineage>
</organism>
<sequence length="402" mass="46249">MNETHRELKVLYANLLRLDAHKYFNSKEFNYVILENDWDYPIKIEMMTKGRMNSNAKLESFIALLNTLIFQWIKYPPNSNNANTVRYTFNQLAEKVIISYINWNDEIKDYTKLIDSLKQIGPIEKSTINNVEKAVEQKNKISEKQNEIMTQQKETLELNANYDYAIITALEEDEMEQILPLVETIEDDGHFRKGYFKSNPEKKVILASQLETGMVDASILATEIIMKFNPKYLIMPGVLGGKPKDTKIGDVIVANKVFTVDKGKIKDSDFFKEIEASTINNSKITAFKSHKIKIQDYIRDSHPTHKAIVNIHFDPIACVRQVIDQKGFFLENFTSIERKTIGVEMESYGVTRACELIGDKQTIPIIIKSVMDNTQDKTDGAKKFAAWTSAKFLDYIIKNDLI</sequence>
<dbReference type="PANTHER" id="PTHR46832:SF1">
    <property type="entry name" value="5'-METHYLTHIOADENOSINE_S-ADENOSYLHOMOCYSTEINE NUCLEOSIDASE"/>
    <property type="match status" value="1"/>
</dbReference>
<evidence type="ECO:0000313" key="3">
    <source>
        <dbReference type="Proteomes" id="UP001430374"/>
    </source>
</evidence>
<protein>
    <recommendedName>
        <fullName evidence="1">Nucleoside phosphorylase domain-containing protein</fullName>
    </recommendedName>
</protein>
<dbReference type="Gene3D" id="3.40.50.1580">
    <property type="entry name" value="Nucleoside phosphorylase domain"/>
    <property type="match status" value="1"/>
</dbReference>
<gene>
    <name evidence="2" type="ORF">H9Q08_19240</name>
</gene>
<evidence type="ECO:0000313" key="2">
    <source>
        <dbReference type="EMBL" id="MCF2221410.1"/>
    </source>
</evidence>
<proteinExistence type="predicted"/>
<keyword evidence="3" id="KW-1185">Reference proteome</keyword>
<dbReference type="InterPro" id="IPR035994">
    <property type="entry name" value="Nucleoside_phosphorylase_sf"/>
</dbReference>
<dbReference type="SUPFAM" id="SSF53167">
    <property type="entry name" value="Purine and uridine phosphorylases"/>
    <property type="match status" value="1"/>
</dbReference>
<reference evidence="2" key="1">
    <citation type="submission" date="2021-08" db="EMBL/GenBank/DDBJ databases">
        <title>Complete genome sequence of Chryseobacterium sp strain PS-8.</title>
        <authorList>
            <person name="Das S.K."/>
        </authorList>
    </citation>
    <scope>NUCLEOTIDE SEQUENCE</scope>
    <source>
        <strain evidence="2">PS-8</strain>
    </source>
</reference>
<name>A0ABS9CA11_9FLAO</name>
<dbReference type="Proteomes" id="UP001430374">
    <property type="component" value="Unassembled WGS sequence"/>
</dbReference>
<dbReference type="InterPro" id="IPR000845">
    <property type="entry name" value="Nucleoside_phosphorylase_d"/>
</dbReference>
<dbReference type="Pfam" id="PF01048">
    <property type="entry name" value="PNP_UDP_1"/>
    <property type="match status" value="1"/>
</dbReference>